<geneLocation type="plasmid" evidence="2">
    <name>psj05684b</name>
</geneLocation>
<protein>
    <submittedName>
        <fullName evidence="1">Uncharacterized protein</fullName>
    </submittedName>
</protein>
<gene>
    <name evidence="1" type="ORF">SJ05684_b42560</name>
</gene>
<dbReference type="EMBL" id="CP023068">
    <property type="protein sequence ID" value="ASY65238.1"/>
    <property type="molecule type" value="Genomic_DNA"/>
</dbReference>
<evidence type="ECO:0000313" key="2">
    <source>
        <dbReference type="Proteomes" id="UP000217211"/>
    </source>
</evidence>
<reference evidence="1 2" key="1">
    <citation type="submission" date="2017-08" db="EMBL/GenBank/DDBJ databases">
        <title>Multipartite genome sequences of Sinorhizobium species nodulating soybeans.</title>
        <authorList>
            <person name="Tian C.F."/>
        </authorList>
    </citation>
    <scope>NUCLEOTIDE SEQUENCE [LARGE SCALE GENOMIC DNA]</scope>
    <source>
        <strain evidence="1 2">CCBAU 05684</strain>
        <plasmid evidence="2">psj05684b</plasmid>
    </source>
</reference>
<sequence>MSVQLVARIRATRLRQEAGESCSMDEGLRLKDETGYCMSPYIDLDKDKDMQQRPLRVL</sequence>
<dbReference type="KEGG" id="esj:SJ05684_b42560"/>
<evidence type="ECO:0000313" key="1">
    <source>
        <dbReference type="EMBL" id="ASY65238.1"/>
    </source>
</evidence>
<keyword evidence="2" id="KW-1185">Reference proteome</keyword>
<organism evidence="1 2">
    <name type="scientific">Sinorhizobium sojae CCBAU 05684</name>
    <dbReference type="NCBI Taxonomy" id="716928"/>
    <lineage>
        <taxon>Bacteria</taxon>
        <taxon>Pseudomonadati</taxon>
        <taxon>Pseudomonadota</taxon>
        <taxon>Alphaproteobacteria</taxon>
        <taxon>Hyphomicrobiales</taxon>
        <taxon>Rhizobiaceae</taxon>
        <taxon>Sinorhizobium/Ensifer group</taxon>
        <taxon>Sinorhizobium</taxon>
    </lineage>
</organism>
<dbReference type="Proteomes" id="UP000217211">
    <property type="component" value="Plasmid pSJ05684b"/>
</dbReference>
<name>A0A249PH40_9HYPH</name>
<dbReference type="AlphaFoldDB" id="A0A249PH40"/>
<accession>A0A249PH40</accession>
<keyword evidence="1" id="KW-0614">Plasmid</keyword>
<proteinExistence type="predicted"/>